<evidence type="ECO:0000256" key="2">
    <source>
        <dbReference type="ARBA" id="ARBA00022636"/>
    </source>
</evidence>
<dbReference type="InterPro" id="IPR043128">
    <property type="entry name" value="Rev_trsase/Diguanyl_cyclase"/>
</dbReference>
<evidence type="ECO:0000259" key="4">
    <source>
        <dbReference type="PROSITE" id="PS50883"/>
    </source>
</evidence>
<feature type="domain" description="EAL" evidence="4">
    <location>
        <begin position="377"/>
        <end position="626"/>
    </location>
</feature>
<dbReference type="SMART" id="SM00267">
    <property type="entry name" value="GGDEF"/>
    <property type="match status" value="1"/>
</dbReference>
<keyword evidence="3" id="KW-1133">Transmembrane helix</keyword>
<dbReference type="FunFam" id="3.20.20.450:FF:000001">
    <property type="entry name" value="Cyclic di-GMP phosphodiesterase yahA"/>
    <property type="match status" value="1"/>
</dbReference>
<reference evidence="6 7" key="1">
    <citation type="journal article" date="2018" name="Syst. Appl. Microbiol.">
        <title>Pseudomonas gallaeciensis sp. nov., isolated from crude-oil-contaminated intertidal sand samples after the Prestige oil spill.</title>
        <authorList>
            <person name="Mulet M."/>
            <person name="Sanchez D."/>
            <person name="Rodriguez A.C."/>
            <person name="Nogales B."/>
            <person name="Bosch R."/>
            <person name="Busquets A."/>
            <person name="Gomila M."/>
            <person name="Lalucat J."/>
            <person name="Garcia-Valdes E."/>
        </authorList>
    </citation>
    <scope>NUCLEOTIDE SEQUENCE [LARGE SCALE GENOMIC DNA]</scope>
    <source>
        <strain evidence="6 7">V113</strain>
    </source>
</reference>
<dbReference type="InterPro" id="IPR052155">
    <property type="entry name" value="Biofilm_reg_signaling"/>
</dbReference>
<dbReference type="InterPro" id="IPR001633">
    <property type="entry name" value="EAL_dom"/>
</dbReference>
<evidence type="ECO:0000313" key="6">
    <source>
        <dbReference type="EMBL" id="RGP57204.1"/>
    </source>
</evidence>
<dbReference type="Gene3D" id="3.30.70.270">
    <property type="match status" value="1"/>
</dbReference>
<feature type="domain" description="GGDEF" evidence="5">
    <location>
        <begin position="235"/>
        <end position="368"/>
    </location>
</feature>
<dbReference type="PROSITE" id="PS50883">
    <property type="entry name" value="EAL"/>
    <property type="match status" value="1"/>
</dbReference>
<dbReference type="Pfam" id="PF00990">
    <property type="entry name" value="GGDEF"/>
    <property type="match status" value="1"/>
</dbReference>
<dbReference type="Proteomes" id="UP000265411">
    <property type="component" value="Unassembled WGS sequence"/>
</dbReference>
<proteinExistence type="predicted"/>
<dbReference type="OrthoDB" id="9804951at2"/>
<comment type="caution">
    <text evidence="6">The sequence shown here is derived from an EMBL/GenBank/DDBJ whole genome shotgun (WGS) entry which is preliminary data.</text>
</comment>
<dbReference type="PANTHER" id="PTHR44757">
    <property type="entry name" value="DIGUANYLATE CYCLASE DGCP"/>
    <property type="match status" value="1"/>
</dbReference>
<organism evidence="6 7">
    <name type="scientific">Pseudomonas abyssi</name>
    <dbReference type="NCBI Taxonomy" id="170540"/>
    <lineage>
        <taxon>Bacteria</taxon>
        <taxon>Pseudomonadati</taxon>
        <taxon>Pseudomonadota</taxon>
        <taxon>Gammaproteobacteria</taxon>
        <taxon>Pseudomonadales</taxon>
        <taxon>Pseudomonadaceae</taxon>
        <taxon>Pseudomonas</taxon>
    </lineage>
</organism>
<dbReference type="InterPro" id="IPR000160">
    <property type="entry name" value="GGDEF_dom"/>
</dbReference>
<feature type="transmembrane region" description="Helical" evidence="3">
    <location>
        <begin position="101"/>
        <end position="120"/>
    </location>
</feature>
<gene>
    <name evidence="6" type="ORF">ASB58_07745</name>
</gene>
<feature type="transmembrane region" description="Helical" evidence="3">
    <location>
        <begin position="26"/>
        <end position="44"/>
    </location>
</feature>
<dbReference type="Gene3D" id="3.20.20.450">
    <property type="entry name" value="EAL domain"/>
    <property type="match status" value="1"/>
</dbReference>
<evidence type="ECO:0000256" key="1">
    <source>
        <dbReference type="ARBA" id="ARBA00012282"/>
    </source>
</evidence>
<feature type="transmembrane region" description="Helical" evidence="3">
    <location>
        <begin position="155"/>
        <end position="177"/>
    </location>
</feature>
<dbReference type="RefSeq" id="WP_118129917.1">
    <property type="nucleotide sequence ID" value="NZ_LMAZ01000001.1"/>
</dbReference>
<keyword evidence="3" id="KW-0472">Membrane</keyword>
<dbReference type="InterPro" id="IPR035919">
    <property type="entry name" value="EAL_sf"/>
</dbReference>
<dbReference type="NCBIfam" id="TIGR00254">
    <property type="entry name" value="GGDEF"/>
    <property type="match status" value="1"/>
</dbReference>
<sequence length="627" mass="68880">MDNLPLDPDLNSVKYGNGRAREAQRLMLIANALILVLLVIAVRTLWVGDWFNSALLAVAVLTVLAGRILNRRDRLEASVALVLSVVAAAVSISMWESQGLYSGAILAFPALLVVAGTVATRRLFLGLLVFMLCVVVAITSLSVAGIRSYTPAPIGWGRLTVICSILLVSALAISLLMRDLRCARALLRQEVKRLRASEAKLSHLRQHDSLTDLPNRQVIGELVQSAIERARGQGRQLALVFVDVDNFKTINDSLGHAAGDALLQIIAERLQRAVRESDTVSRQGGDEFIMTLPDLDGQETALAVARRMQEIVGQPITLGDMQLVTSLSIGMALFPRDGDDFATLLRKAELATQRAKATGRNTCCLFDEQMNVNTHERLSIEQDLRQALAHNEFELYFQPIMALAEGRLEGAEALLRWRHPQRGILAPDVFIDVAEQSGLITSIGDWVLLEACRQAATWQGLRVSVNLSAVQFHRGNLEESVALALDASGLDPALLELELTESMLLEDSERFMQRLQNLKRLGVQLAIDDFGTGYSNLAYLQRFQVDKLKIDKSFVTDLSSNEQNLAIVTAIIQMARSLRLQTTAEGIETACVQSALIDLGCKLGQGYLFSRPMPAGDFQGYAQRFNV</sequence>
<keyword evidence="7" id="KW-1185">Reference proteome</keyword>
<evidence type="ECO:0000313" key="7">
    <source>
        <dbReference type="Proteomes" id="UP000265411"/>
    </source>
</evidence>
<dbReference type="EC" id="3.1.4.52" evidence="1"/>
<keyword evidence="2" id="KW-0973">c-di-GMP</keyword>
<accession>A0A395RAP6</accession>
<evidence type="ECO:0000259" key="5">
    <source>
        <dbReference type="PROSITE" id="PS50887"/>
    </source>
</evidence>
<dbReference type="SMART" id="SM00052">
    <property type="entry name" value="EAL"/>
    <property type="match status" value="1"/>
</dbReference>
<dbReference type="InterPro" id="IPR029787">
    <property type="entry name" value="Nucleotide_cyclase"/>
</dbReference>
<dbReference type="CDD" id="cd01949">
    <property type="entry name" value="GGDEF"/>
    <property type="match status" value="1"/>
</dbReference>
<feature type="transmembrane region" description="Helical" evidence="3">
    <location>
        <begin position="77"/>
        <end position="95"/>
    </location>
</feature>
<evidence type="ECO:0000256" key="3">
    <source>
        <dbReference type="SAM" id="Phobius"/>
    </source>
</evidence>
<dbReference type="AlphaFoldDB" id="A0A395RAP6"/>
<dbReference type="SUPFAM" id="SSF55073">
    <property type="entry name" value="Nucleotide cyclase"/>
    <property type="match status" value="1"/>
</dbReference>
<feature type="transmembrane region" description="Helical" evidence="3">
    <location>
        <begin position="127"/>
        <end position="149"/>
    </location>
</feature>
<dbReference type="GO" id="GO:0071111">
    <property type="term" value="F:cyclic-guanylate-specific phosphodiesterase activity"/>
    <property type="evidence" value="ECO:0007669"/>
    <property type="project" value="UniProtKB-EC"/>
</dbReference>
<name>A0A395RAP6_9PSED</name>
<dbReference type="Pfam" id="PF00563">
    <property type="entry name" value="EAL"/>
    <property type="match status" value="1"/>
</dbReference>
<dbReference type="EMBL" id="LMAZ01000001">
    <property type="protein sequence ID" value="RGP57204.1"/>
    <property type="molecule type" value="Genomic_DNA"/>
</dbReference>
<dbReference type="CDD" id="cd01948">
    <property type="entry name" value="EAL"/>
    <property type="match status" value="1"/>
</dbReference>
<dbReference type="SUPFAM" id="SSF141868">
    <property type="entry name" value="EAL domain-like"/>
    <property type="match status" value="1"/>
</dbReference>
<dbReference type="PANTHER" id="PTHR44757:SF2">
    <property type="entry name" value="BIOFILM ARCHITECTURE MAINTENANCE PROTEIN MBAA"/>
    <property type="match status" value="1"/>
</dbReference>
<dbReference type="PROSITE" id="PS50887">
    <property type="entry name" value="GGDEF"/>
    <property type="match status" value="1"/>
</dbReference>
<protein>
    <recommendedName>
        <fullName evidence="1">cyclic-guanylate-specific phosphodiesterase</fullName>
        <ecNumber evidence="1">3.1.4.52</ecNumber>
    </recommendedName>
</protein>
<keyword evidence="3" id="KW-0812">Transmembrane</keyword>
<feature type="transmembrane region" description="Helical" evidence="3">
    <location>
        <begin position="50"/>
        <end position="70"/>
    </location>
</feature>